<keyword evidence="2" id="KW-1185">Reference proteome</keyword>
<dbReference type="Proteomes" id="UP000540519">
    <property type="component" value="Unassembled WGS sequence"/>
</dbReference>
<evidence type="ECO:0008006" key="3">
    <source>
        <dbReference type="Google" id="ProtNLM"/>
    </source>
</evidence>
<evidence type="ECO:0000313" key="2">
    <source>
        <dbReference type="Proteomes" id="UP000540519"/>
    </source>
</evidence>
<reference evidence="1 2" key="1">
    <citation type="journal article" date="2019" name="Mar. Drugs">
        <title>Comparative Genomics and CAZyme Genome Repertoires of Marine Zobellia amurskyensis KMM 3526(T) and Zobellia laminariae KMM 3676(T).</title>
        <authorList>
            <person name="Chernysheva N."/>
            <person name="Bystritskaya E."/>
            <person name="Stenkova A."/>
            <person name="Golovkin I."/>
            <person name="Nedashkovskaya O."/>
            <person name="Isaeva M."/>
        </authorList>
    </citation>
    <scope>NUCLEOTIDE SEQUENCE [LARGE SCALE GENOMIC DNA]</scope>
    <source>
        <strain evidence="1 2">KMM 3526</strain>
    </source>
</reference>
<organism evidence="1 2">
    <name type="scientific">Zobellia amurskyensis</name>
    <dbReference type="NCBI Taxonomy" id="248905"/>
    <lineage>
        <taxon>Bacteria</taxon>
        <taxon>Pseudomonadati</taxon>
        <taxon>Bacteroidota</taxon>
        <taxon>Flavobacteriia</taxon>
        <taxon>Flavobacteriales</taxon>
        <taxon>Flavobacteriaceae</taxon>
        <taxon>Zobellia</taxon>
    </lineage>
</organism>
<sequence>MTNYQKLVCCTGLLFAFGVNLQAQNTFGEDLNFLKKHQKVITLKTNLGKSQLIVSPALQGRVMTSTSNGLKGNSYGWMHYDLLASGKFEEHINPFGGEDRFWIGPEGGQYSIFFKKGTEFSFENWFTPKELDTESFDVIAKNESSVTFQKKMNLVNYQDFKFNIEVNRKVSIFSQKEIEKDLNIDLKQIDFVGYQSENEIVNTGTQAWSKETGLLSIWILGMFIPSENTTVIMPYKNKLALNSSYFGTVPPERLTITDKHVLYKGNGTYRFKLGLPPQNIIPYIGSYDSKKNILTIVKYSFKGDTTYVNSVWAQQEHPYEGDVVNSYNDGPLENGGQLGPFYELESSSNTRELKANEAIQHLHKTYHFEGDKADLNRISKHVLNIDLNEL</sequence>
<proteinExistence type="predicted"/>
<gene>
    <name evidence="1" type="ORF">D9O36_08820</name>
</gene>
<dbReference type="RefSeq" id="WP_155599626.1">
    <property type="nucleotide sequence ID" value="NZ_RCNR01000012.1"/>
</dbReference>
<dbReference type="InterPro" id="IPR046713">
    <property type="entry name" value="DUF6786"/>
</dbReference>
<accession>A0A7X3D1F2</accession>
<dbReference type="OrthoDB" id="1113889at2"/>
<comment type="caution">
    <text evidence="1">The sequence shown here is derived from an EMBL/GenBank/DDBJ whole genome shotgun (WGS) entry which is preliminary data.</text>
</comment>
<name>A0A7X3D1F2_9FLAO</name>
<protein>
    <recommendedName>
        <fullName evidence="3">Methane monooxygenase PmoA-like</fullName>
    </recommendedName>
</protein>
<dbReference type="Pfam" id="PF20583">
    <property type="entry name" value="DUF6786"/>
    <property type="match status" value="1"/>
</dbReference>
<dbReference type="AlphaFoldDB" id="A0A7X3D1F2"/>
<dbReference type="EMBL" id="RCNR01000012">
    <property type="protein sequence ID" value="MUH35941.1"/>
    <property type="molecule type" value="Genomic_DNA"/>
</dbReference>
<evidence type="ECO:0000313" key="1">
    <source>
        <dbReference type="EMBL" id="MUH35941.1"/>
    </source>
</evidence>